<feature type="region of interest" description="Disordered" evidence="12">
    <location>
        <begin position="169"/>
        <end position="188"/>
    </location>
</feature>
<keyword evidence="5" id="KW-0378">Hydrolase</keyword>
<dbReference type="EMBL" id="CACVKT020005428">
    <property type="protein sequence ID" value="CAC5395070.1"/>
    <property type="molecule type" value="Genomic_DNA"/>
</dbReference>
<dbReference type="PANTHER" id="PTHR24070">
    <property type="entry name" value="RAS, DI-RAS, AND RHEB FAMILY MEMBERS OF SMALL GTPASE SUPERFAMILY"/>
    <property type="match status" value="1"/>
</dbReference>
<dbReference type="PROSITE" id="PS51421">
    <property type="entry name" value="RAS"/>
    <property type="match status" value="1"/>
</dbReference>
<dbReference type="EC" id="3.6.5.2" evidence="3"/>
<comment type="similarity">
    <text evidence="2">Belongs to the small GTPase superfamily. Ras family.</text>
</comment>
<comment type="catalytic activity">
    <reaction evidence="10">
        <text>GTP + H2O = GDP + phosphate + H(+)</text>
        <dbReference type="Rhea" id="RHEA:19669"/>
        <dbReference type="ChEBI" id="CHEBI:15377"/>
        <dbReference type="ChEBI" id="CHEBI:15378"/>
        <dbReference type="ChEBI" id="CHEBI:37565"/>
        <dbReference type="ChEBI" id="CHEBI:43474"/>
        <dbReference type="ChEBI" id="CHEBI:58189"/>
        <dbReference type="EC" id="3.6.5.2"/>
    </reaction>
</comment>
<keyword evidence="4" id="KW-0547">Nucleotide-binding</keyword>
<keyword evidence="7" id="KW-0472">Membrane</keyword>
<evidence type="ECO:0000256" key="1">
    <source>
        <dbReference type="ARBA" id="ARBA00004635"/>
    </source>
</evidence>
<dbReference type="SMART" id="SM00174">
    <property type="entry name" value="RHO"/>
    <property type="match status" value="1"/>
</dbReference>
<evidence type="ECO:0000256" key="8">
    <source>
        <dbReference type="ARBA" id="ARBA00023288"/>
    </source>
</evidence>
<feature type="coiled-coil region" evidence="11">
    <location>
        <begin position="246"/>
        <end position="273"/>
    </location>
</feature>
<dbReference type="GO" id="GO:0003925">
    <property type="term" value="F:G protein activity"/>
    <property type="evidence" value="ECO:0007669"/>
    <property type="project" value="UniProtKB-EC"/>
</dbReference>
<dbReference type="InterPro" id="IPR005225">
    <property type="entry name" value="Small_GTP-bd"/>
</dbReference>
<sequence>MTEYKLVVVGAGGVGKSALTIQLIQNHFVEEYDPTIEDSYRKQVVIDGETCLLDILDTAGQEEYSAMRDQYMRTGEGFLLLYFEKIPFTKSFEDINQYREQIKRVKDADEVPMVLVGNKVDLPTRTVDAKQARPVADSYNIPYVETSAKTRQGVDDAFYTLVREIRKYKERKGPKKGKKKPRLRQKHNTIPRLRQKHDTIQRLRQKHDTIQRLRPKHDTIQRLRPKHDTIQRLRQKHDTIQRLRQKHDTIQRLRQKRDTIQRLRQKHDTIQRLRQKRDTIQRLRHKHDTIQRLRQKHNTIQRLRRQKHDTIQRLRQKHDTIQRLRQKHDTIQRLET</sequence>
<dbReference type="GO" id="GO:0007165">
    <property type="term" value="P:signal transduction"/>
    <property type="evidence" value="ECO:0007669"/>
    <property type="project" value="InterPro"/>
</dbReference>
<keyword evidence="14" id="KW-1185">Reference proteome</keyword>
<reference evidence="13 14" key="1">
    <citation type="submission" date="2020-06" db="EMBL/GenBank/DDBJ databases">
        <authorList>
            <person name="Li R."/>
            <person name="Bekaert M."/>
        </authorList>
    </citation>
    <scope>NUCLEOTIDE SEQUENCE [LARGE SCALE GENOMIC DNA]</scope>
    <source>
        <strain evidence="14">wild</strain>
    </source>
</reference>
<dbReference type="PROSITE" id="PS51419">
    <property type="entry name" value="RAB"/>
    <property type="match status" value="1"/>
</dbReference>
<evidence type="ECO:0000256" key="7">
    <source>
        <dbReference type="ARBA" id="ARBA00023136"/>
    </source>
</evidence>
<dbReference type="InterPro" id="IPR001806">
    <property type="entry name" value="Small_GTPase"/>
</dbReference>
<evidence type="ECO:0000256" key="12">
    <source>
        <dbReference type="SAM" id="MobiDB-lite"/>
    </source>
</evidence>
<organism evidence="13 14">
    <name type="scientific">Mytilus coruscus</name>
    <name type="common">Sea mussel</name>
    <dbReference type="NCBI Taxonomy" id="42192"/>
    <lineage>
        <taxon>Eukaryota</taxon>
        <taxon>Metazoa</taxon>
        <taxon>Spiralia</taxon>
        <taxon>Lophotrochozoa</taxon>
        <taxon>Mollusca</taxon>
        <taxon>Bivalvia</taxon>
        <taxon>Autobranchia</taxon>
        <taxon>Pteriomorphia</taxon>
        <taxon>Mytilida</taxon>
        <taxon>Mytiloidea</taxon>
        <taxon>Mytilidae</taxon>
        <taxon>Mytilinae</taxon>
        <taxon>Mytilus</taxon>
    </lineage>
</organism>
<dbReference type="Proteomes" id="UP000507470">
    <property type="component" value="Unassembled WGS sequence"/>
</dbReference>
<comment type="subcellular location">
    <subcellularLocation>
        <location evidence="1">Membrane</location>
        <topology evidence="1">Lipid-anchor</topology>
    </subcellularLocation>
</comment>
<evidence type="ECO:0000256" key="10">
    <source>
        <dbReference type="ARBA" id="ARBA00048098"/>
    </source>
</evidence>
<evidence type="ECO:0000313" key="14">
    <source>
        <dbReference type="Proteomes" id="UP000507470"/>
    </source>
</evidence>
<dbReference type="SMART" id="SM00173">
    <property type="entry name" value="RAS"/>
    <property type="match status" value="1"/>
</dbReference>
<dbReference type="AlphaFoldDB" id="A0A6J8CJG5"/>
<name>A0A6J8CJG5_MYTCO</name>
<dbReference type="Pfam" id="PF00071">
    <property type="entry name" value="Ras"/>
    <property type="match status" value="1"/>
</dbReference>
<dbReference type="Gene3D" id="3.40.50.300">
    <property type="entry name" value="P-loop containing nucleotide triphosphate hydrolases"/>
    <property type="match status" value="1"/>
</dbReference>
<dbReference type="SMART" id="SM00175">
    <property type="entry name" value="RAB"/>
    <property type="match status" value="1"/>
</dbReference>
<gene>
    <name evidence="13" type="ORF">MCOR_29776</name>
</gene>
<dbReference type="PRINTS" id="PR00449">
    <property type="entry name" value="RASTRNSFRMNG"/>
</dbReference>
<dbReference type="GO" id="GO:0005525">
    <property type="term" value="F:GTP binding"/>
    <property type="evidence" value="ECO:0007669"/>
    <property type="project" value="UniProtKB-KW"/>
</dbReference>
<keyword evidence="6" id="KW-0342">GTP-binding</keyword>
<dbReference type="OrthoDB" id="5976022at2759"/>
<dbReference type="InterPro" id="IPR020849">
    <property type="entry name" value="Small_GTPase_Ras-type"/>
</dbReference>
<protein>
    <recommendedName>
        <fullName evidence="3">small monomeric GTPase</fullName>
        <ecNumber evidence="3">3.6.5.2</ecNumber>
    </recommendedName>
</protein>
<keyword evidence="9" id="KW-0636">Prenylation</keyword>
<dbReference type="GO" id="GO:0016020">
    <property type="term" value="C:membrane"/>
    <property type="evidence" value="ECO:0007669"/>
    <property type="project" value="UniProtKB-SubCell"/>
</dbReference>
<dbReference type="InterPro" id="IPR027417">
    <property type="entry name" value="P-loop_NTPase"/>
</dbReference>
<dbReference type="SMART" id="SM00176">
    <property type="entry name" value="RAN"/>
    <property type="match status" value="1"/>
</dbReference>
<evidence type="ECO:0000256" key="9">
    <source>
        <dbReference type="ARBA" id="ARBA00023289"/>
    </source>
</evidence>
<dbReference type="NCBIfam" id="TIGR00231">
    <property type="entry name" value="small_GTP"/>
    <property type="match status" value="1"/>
</dbReference>
<evidence type="ECO:0000256" key="4">
    <source>
        <dbReference type="ARBA" id="ARBA00022741"/>
    </source>
</evidence>
<evidence type="ECO:0000256" key="3">
    <source>
        <dbReference type="ARBA" id="ARBA00011984"/>
    </source>
</evidence>
<dbReference type="CDD" id="cd04138">
    <property type="entry name" value="H_N_K_Ras_like"/>
    <property type="match status" value="1"/>
</dbReference>
<evidence type="ECO:0000256" key="6">
    <source>
        <dbReference type="ARBA" id="ARBA00023134"/>
    </source>
</evidence>
<keyword evidence="8" id="KW-0449">Lipoprotein</keyword>
<dbReference type="SMR" id="A0A6J8CJG5"/>
<evidence type="ECO:0000256" key="5">
    <source>
        <dbReference type="ARBA" id="ARBA00022801"/>
    </source>
</evidence>
<dbReference type="PROSITE" id="PS51420">
    <property type="entry name" value="RHO"/>
    <property type="match status" value="1"/>
</dbReference>
<proteinExistence type="inferred from homology"/>
<dbReference type="FunFam" id="3.40.50.300:FF:000096">
    <property type="entry name" value="KRAS proto-oncogene, GTPase"/>
    <property type="match status" value="1"/>
</dbReference>
<keyword evidence="11" id="KW-0175">Coiled coil</keyword>
<accession>A0A6J8CJG5</accession>
<dbReference type="SUPFAM" id="SSF52540">
    <property type="entry name" value="P-loop containing nucleoside triphosphate hydrolases"/>
    <property type="match status" value="1"/>
</dbReference>
<evidence type="ECO:0000256" key="2">
    <source>
        <dbReference type="ARBA" id="ARBA00008344"/>
    </source>
</evidence>
<evidence type="ECO:0000256" key="11">
    <source>
        <dbReference type="SAM" id="Coils"/>
    </source>
</evidence>
<evidence type="ECO:0000313" key="13">
    <source>
        <dbReference type="EMBL" id="CAC5395070.1"/>
    </source>
</evidence>